<accession>C4WE62</accession>
<evidence type="ECO:0000313" key="3">
    <source>
        <dbReference type="EMBL" id="EEQ95339.1"/>
    </source>
</evidence>
<dbReference type="EMBL" id="ACQA01000001">
    <property type="protein sequence ID" value="EEQ95339.1"/>
    <property type="molecule type" value="Genomic_DNA"/>
</dbReference>
<comment type="caution">
    <text evidence="3">The sequence shown here is derived from an EMBL/GenBank/DDBJ whole genome shotgun (WGS) entry which is preliminary data.</text>
</comment>
<dbReference type="Gene3D" id="3.40.50.850">
    <property type="entry name" value="Isochorismatase-like"/>
    <property type="match status" value="1"/>
</dbReference>
<name>C4WE62_9HYPH</name>
<dbReference type="AlphaFoldDB" id="C4WE62"/>
<dbReference type="InterPro" id="IPR000868">
    <property type="entry name" value="Isochorismatase-like_dom"/>
</dbReference>
<dbReference type="Pfam" id="PF00857">
    <property type="entry name" value="Isochorismatase"/>
    <property type="match status" value="1"/>
</dbReference>
<dbReference type="SUPFAM" id="SSF52499">
    <property type="entry name" value="Isochorismatase-like hydrolases"/>
    <property type="match status" value="1"/>
</dbReference>
<dbReference type="Proteomes" id="UP000004386">
    <property type="component" value="Unassembled WGS sequence"/>
</dbReference>
<dbReference type="InterPro" id="IPR036380">
    <property type="entry name" value="Isochorismatase-like_sf"/>
</dbReference>
<sequence>MQGVFSPYSFFIGRTKMSAHDTALLVIDAQESFRHRPYYRDEEVGAYIERQQALIDGAKRAGIPVVQIFHVENEGPFSEASGLVKPISPLSIEPDAVFRKRRHSALVGSGLDVWLVANGIRRVLVSGIRTEQCCETTTRQASDFGYQVDFVSEATLTFPMTDATGREWSAAEIKARTELVLANRFARIVTVEQALAAPGERKAA</sequence>
<dbReference type="InterPro" id="IPR050272">
    <property type="entry name" value="Isochorismatase-like_hydrls"/>
</dbReference>
<proteinExistence type="predicted"/>
<protein>
    <submittedName>
        <fullName evidence="3">Isochorismatase hydrolase</fullName>
    </submittedName>
</protein>
<dbReference type="PANTHER" id="PTHR43540">
    <property type="entry name" value="PEROXYUREIDOACRYLATE/UREIDOACRYLATE AMIDOHYDROLASE-RELATED"/>
    <property type="match status" value="1"/>
</dbReference>
<keyword evidence="1 3" id="KW-0378">Hydrolase</keyword>
<evidence type="ECO:0000313" key="4">
    <source>
        <dbReference type="Proteomes" id="UP000004386"/>
    </source>
</evidence>
<dbReference type="PANTHER" id="PTHR43540:SF6">
    <property type="entry name" value="ISOCHORISMATASE-LIKE DOMAIN-CONTAINING PROTEIN"/>
    <property type="match status" value="1"/>
</dbReference>
<evidence type="ECO:0000256" key="1">
    <source>
        <dbReference type="ARBA" id="ARBA00022801"/>
    </source>
</evidence>
<dbReference type="GO" id="GO:0016787">
    <property type="term" value="F:hydrolase activity"/>
    <property type="evidence" value="ECO:0007669"/>
    <property type="project" value="UniProtKB-KW"/>
</dbReference>
<reference evidence="3 4" key="1">
    <citation type="submission" date="2009-05" db="EMBL/GenBank/DDBJ databases">
        <authorList>
            <person name="Setubal J.C."/>
            <person name="Boyle S."/>
            <person name="Crasta O.R."/>
            <person name="Gillespie J.J."/>
            <person name="Kenyon R.W."/>
            <person name="Lu J."/>
            <person name="Mane S."/>
            <person name="Nagrani S."/>
            <person name="Shallom J.M."/>
            <person name="Shallom S."/>
            <person name="Shukla M."/>
            <person name="Snyder E.E."/>
            <person name="Sobral B.W."/>
            <person name="Wattam A.R."/>
            <person name="Will R."/>
            <person name="Williams K."/>
            <person name="Yoo H."/>
            <person name="Munk C."/>
            <person name="Tapia R."/>
            <person name="Green L."/>
            <person name="Rogers Y."/>
            <person name="Detter J.C."/>
            <person name="Bruce D."/>
            <person name="Brettin T.S."/>
            <person name="Tsolis R."/>
        </authorList>
    </citation>
    <scope>NUCLEOTIDE SEQUENCE [LARGE SCALE GENOMIC DNA]</scope>
    <source>
        <strain evidence="3 4">LMG 3301</strain>
    </source>
</reference>
<dbReference type="HOGENOM" id="CLU_068979_5_6_5"/>
<organism evidence="3 4">
    <name type="scientific">Brucella intermedia LMG 3301</name>
    <dbReference type="NCBI Taxonomy" id="641118"/>
    <lineage>
        <taxon>Bacteria</taxon>
        <taxon>Pseudomonadati</taxon>
        <taxon>Pseudomonadota</taxon>
        <taxon>Alphaproteobacteria</taxon>
        <taxon>Hyphomicrobiales</taxon>
        <taxon>Brucellaceae</taxon>
        <taxon>Brucella/Ochrobactrum group</taxon>
        <taxon>Brucella</taxon>
    </lineage>
</organism>
<feature type="domain" description="Isochorismatase-like" evidence="2">
    <location>
        <begin position="22"/>
        <end position="162"/>
    </location>
</feature>
<evidence type="ECO:0000259" key="2">
    <source>
        <dbReference type="Pfam" id="PF00857"/>
    </source>
</evidence>
<gene>
    <name evidence="3" type="ORF">OINT_1000703</name>
</gene>